<keyword evidence="3" id="KW-1185">Reference proteome</keyword>
<sequence length="198" mass="21822">EFDDAALFTDIRREYHRLSGMWRLFSARVLKRITVGYASRPRSPQFLAAQVFHGNYSEDNLMENYRSPKLGRLRHTWVYWAILLATSSESVWESVPSTPNNGEEAPRIPGPIRAQQGGNTSHFSNASDEEAADIATLEFIEGWSVGRICFAMFLALLLSAAGVLLWTFLGTGALVSGFRGAGARVGTAVLIGVLVLML</sequence>
<evidence type="ECO:0000256" key="1">
    <source>
        <dbReference type="SAM" id="Phobius"/>
    </source>
</evidence>
<feature type="non-terminal residue" evidence="2">
    <location>
        <position position="198"/>
    </location>
</feature>
<dbReference type="Proteomes" id="UP000799776">
    <property type="component" value="Unassembled WGS sequence"/>
</dbReference>
<evidence type="ECO:0000313" key="3">
    <source>
        <dbReference type="Proteomes" id="UP000799776"/>
    </source>
</evidence>
<keyword evidence="1" id="KW-0812">Transmembrane</keyword>
<feature type="transmembrane region" description="Helical" evidence="1">
    <location>
        <begin position="181"/>
        <end position="197"/>
    </location>
</feature>
<keyword evidence="1" id="KW-0472">Membrane</keyword>
<dbReference type="AlphaFoldDB" id="A0A9P4M141"/>
<dbReference type="EMBL" id="ML978716">
    <property type="protein sequence ID" value="KAF2088513.1"/>
    <property type="molecule type" value="Genomic_DNA"/>
</dbReference>
<proteinExistence type="predicted"/>
<organism evidence="2 3">
    <name type="scientific">Saccharata proteae CBS 121410</name>
    <dbReference type="NCBI Taxonomy" id="1314787"/>
    <lineage>
        <taxon>Eukaryota</taxon>
        <taxon>Fungi</taxon>
        <taxon>Dikarya</taxon>
        <taxon>Ascomycota</taxon>
        <taxon>Pezizomycotina</taxon>
        <taxon>Dothideomycetes</taxon>
        <taxon>Dothideomycetes incertae sedis</taxon>
        <taxon>Botryosphaeriales</taxon>
        <taxon>Saccharataceae</taxon>
        <taxon>Saccharata</taxon>
    </lineage>
</organism>
<name>A0A9P4M141_9PEZI</name>
<accession>A0A9P4M141</accession>
<reference evidence="2" key="1">
    <citation type="journal article" date="2020" name="Stud. Mycol.">
        <title>101 Dothideomycetes genomes: a test case for predicting lifestyles and emergence of pathogens.</title>
        <authorList>
            <person name="Haridas S."/>
            <person name="Albert R."/>
            <person name="Binder M."/>
            <person name="Bloem J."/>
            <person name="Labutti K."/>
            <person name="Salamov A."/>
            <person name="Andreopoulos B."/>
            <person name="Baker S."/>
            <person name="Barry K."/>
            <person name="Bills G."/>
            <person name="Bluhm B."/>
            <person name="Cannon C."/>
            <person name="Castanera R."/>
            <person name="Culley D."/>
            <person name="Daum C."/>
            <person name="Ezra D."/>
            <person name="Gonzalez J."/>
            <person name="Henrissat B."/>
            <person name="Kuo A."/>
            <person name="Liang C."/>
            <person name="Lipzen A."/>
            <person name="Lutzoni F."/>
            <person name="Magnuson J."/>
            <person name="Mondo S."/>
            <person name="Nolan M."/>
            <person name="Ohm R."/>
            <person name="Pangilinan J."/>
            <person name="Park H.-J."/>
            <person name="Ramirez L."/>
            <person name="Alfaro M."/>
            <person name="Sun H."/>
            <person name="Tritt A."/>
            <person name="Yoshinaga Y."/>
            <person name="Zwiers L.-H."/>
            <person name="Turgeon B."/>
            <person name="Goodwin S."/>
            <person name="Spatafora J."/>
            <person name="Crous P."/>
            <person name="Grigoriev I."/>
        </authorList>
    </citation>
    <scope>NUCLEOTIDE SEQUENCE</scope>
    <source>
        <strain evidence="2">CBS 121410</strain>
    </source>
</reference>
<feature type="non-terminal residue" evidence="2">
    <location>
        <position position="1"/>
    </location>
</feature>
<comment type="caution">
    <text evidence="2">The sequence shown here is derived from an EMBL/GenBank/DDBJ whole genome shotgun (WGS) entry which is preliminary data.</text>
</comment>
<keyword evidence="1" id="KW-1133">Transmembrane helix</keyword>
<dbReference type="OrthoDB" id="6021743at2759"/>
<gene>
    <name evidence="2" type="ORF">K490DRAFT_10469</name>
</gene>
<feature type="transmembrane region" description="Helical" evidence="1">
    <location>
        <begin position="148"/>
        <end position="169"/>
    </location>
</feature>
<protein>
    <submittedName>
        <fullName evidence="2">Uncharacterized protein</fullName>
    </submittedName>
</protein>
<evidence type="ECO:0000313" key="2">
    <source>
        <dbReference type="EMBL" id="KAF2088513.1"/>
    </source>
</evidence>